<sequence>MKVPDLLLSGNHEKIAEWRLKESLRRTYERRPDLLEGLSLTDQEEKWLRAWKKDADHR</sequence>
<evidence type="ECO:0000256" key="14">
    <source>
        <dbReference type="ARBA" id="ARBA00047783"/>
    </source>
</evidence>
<protein>
    <recommendedName>
        <fullName evidence="6">tRNA (guanine-N(1)-)-methyltransferase</fullName>
        <ecNumber evidence="5">2.1.1.228</ecNumber>
    </recommendedName>
    <alternativeName>
        <fullName evidence="12">M1G-methyltransferase</fullName>
    </alternativeName>
    <alternativeName>
        <fullName evidence="13">tRNA [GM37] methyltransferase</fullName>
    </alternativeName>
</protein>
<evidence type="ECO:0000256" key="6">
    <source>
        <dbReference type="ARBA" id="ARBA00014679"/>
    </source>
</evidence>
<dbReference type="InterPro" id="IPR023148">
    <property type="entry name" value="tRNA_m1G_MeTrfase_C_sf"/>
</dbReference>
<evidence type="ECO:0000256" key="7">
    <source>
        <dbReference type="ARBA" id="ARBA00022490"/>
    </source>
</evidence>
<comment type="function">
    <text evidence="1">Specifically methylates guanosine-37 in various tRNAs.</text>
</comment>
<evidence type="ECO:0000256" key="8">
    <source>
        <dbReference type="ARBA" id="ARBA00022603"/>
    </source>
</evidence>
<comment type="catalytic activity">
    <reaction evidence="14">
        <text>guanosine(37) in tRNA + S-adenosyl-L-methionine = N(1)-methylguanosine(37) in tRNA + S-adenosyl-L-homocysteine + H(+)</text>
        <dbReference type="Rhea" id="RHEA:36899"/>
        <dbReference type="Rhea" id="RHEA-COMP:10145"/>
        <dbReference type="Rhea" id="RHEA-COMP:10147"/>
        <dbReference type="ChEBI" id="CHEBI:15378"/>
        <dbReference type="ChEBI" id="CHEBI:57856"/>
        <dbReference type="ChEBI" id="CHEBI:59789"/>
        <dbReference type="ChEBI" id="CHEBI:73542"/>
        <dbReference type="ChEBI" id="CHEBI:74269"/>
        <dbReference type="EC" id="2.1.1.228"/>
    </reaction>
</comment>
<evidence type="ECO:0000313" key="16">
    <source>
        <dbReference type="EMBL" id="GAY74510.1"/>
    </source>
</evidence>
<dbReference type="GO" id="GO:0052906">
    <property type="term" value="F:tRNA (guanine(37)-N1)-methyltransferase activity"/>
    <property type="evidence" value="ECO:0007669"/>
    <property type="project" value="UniProtKB-EC"/>
</dbReference>
<dbReference type="InterPro" id="IPR002649">
    <property type="entry name" value="tRNA_m1G_MeTrfase_TrmD"/>
</dbReference>
<dbReference type="GO" id="GO:0002939">
    <property type="term" value="P:tRNA N1-guanine methylation"/>
    <property type="evidence" value="ECO:0007669"/>
    <property type="project" value="TreeGrafter"/>
</dbReference>
<dbReference type="Pfam" id="PF01746">
    <property type="entry name" value="tRNA_m1G_MT"/>
    <property type="match status" value="1"/>
</dbReference>
<dbReference type="PANTHER" id="PTHR46417">
    <property type="entry name" value="TRNA (GUANINE-N(1)-)-METHYLTRANSFERASE"/>
    <property type="match status" value="1"/>
</dbReference>
<comment type="similarity">
    <text evidence="3">Belongs to the RNA methyltransferase TrmD family.</text>
</comment>
<evidence type="ECO:0000256" key="5">
    <source>
        <dbReference type="ARBA" id="ARBA00012807"/>
    </source>
</evidence>
<dbReference type="SUPFAM" id="SSF75217">
    <property type="entry name" value="alpha/beta knot"/>
    <property type="match status" value="1"/>
</dbReference>
<name>A0A4Y1Z652_9BACL</name>
<feature type="domain" description="tRNA methyltransferase TRMD/TRM10-type" evidence="15">
    <location>
        <begin position="1"/>
        <end position="36"/>
    </location>
</feature>
<evidence type="ECO:0000259" key="15">
    <source>
        <dbReference type="Pfam" id="PF01746"/>
    </source>
</evidence>
<reference evidence="16 17" key="1">
    <citation type="submission" date="2017-11" db="EMBL/GenBank/DDBJ databases">
        <title>Draft Genome Sequence of Sporolactobacillus inulinus NBRC 111894 Isolated from Koso, a Japanese Sugar-Vegetable Fermented Beverage.</title>
        <authorList>
            <person name="Chiou T.Y."/>
            <person name="Oshima K."/>
            <person name="Suda W."/>
            <person name="Hattori M."/>
            <person name="Takahashi T."/>
        </authorList>
    </citation>
    <scope>NUCLEOTIDE SEQUENCE [LARGE SCALE GENOMIC DNA]</scope>
    <source>
        <strain evidence="16 17">NBRC111894</strain>
    </source>
</reference>
<dbReference type="InterPro" id="IPR016009">
    <property type="entry name" value="tRNA_MeTrfase_TRMD/TRM10"/>
</dbReference>
<keyword evidence="10" id="KW-0949">S-adenosyl-L-methionine</keyword>
<accession>A0A4Y1Z652</accession>
<evidence type="ECO:0000256" key="12">
    <source>
        <dbReference type="ARBA" id="ARBA00029736"/>
    </source>
</evidence>
<evidence type="ECO:0000256" key="4">
    <source>
        <dbReference type="ARBA" id="ARBA00011738"/>
    </source>
</evidence>
<dbReference type="AlphaFoldDB" id="A0A4Y1Z652"/>
<evidence type="ECO:0000256" key="1">
    <source>
        <dbReference type="ARBA" id="ARBA00002634"/>
    </source>
</evidence>
<comment type="subunit">
    <text evidence="4">Homodimer.</text>
</comment>
<keyword evidence="7" id="KW-0963">Cytoplasm</keyword>
<dbReference type="Proteomes" id="UP000319716">
    <property type="component" value="Unassembled WGS sequence"/>
</dbReference>
<organism evidence="16 17">
    <name type="scientific">Sporolactobacillus inulinus</name>
    <dbReference type="NCBI Taxonomy" id="2078"/>
    <lineage>
        <taxon>Bacteria</taxon>
        <taxon>Bacillati</taxon>
        <taxon>Bacillota</taxon>
        <taxon>Bacilli</taxon>
        <taxon>Bacillales</taxon>
        <taxon>Sporolactobacillaceae</taxon>
        <taxon>Sporolactobacillus</taxon>
    </lineage>
</organism>
<dbReference type="InterPro" id="IPR029028">
    <property type="entry name" value="Alpha/beta_knot_MTases"/>
</dbReference>
<proteinExistence type="inferred from homology"/>
<evidence type="ECO:0000256" key="13">
    <source>
        <dbReference type="ARBA" id="ARBA00033392"/>
    </source>
</evidence>
<dbReference type="EMBL" id="BEXB01000001">
    <property type="protein sequence ID" value="GAY74510.1"/>
    <property type="molecule type" value="Genomic_DNA"/>
</dbReference>
<comment type="subcellular location">
    <subcellularLocation>
        <location evidence="2">Cytoplasm</location>
    </subcellularLocation>
</comment>
<evidence type="ECO:0000256" key="10">
    <source>
        <dbReference type="ARBA" id="ARBA00022691"/>
    </source>
</evidence>
<evidence type="ECO:0000256" key="11">
    <source>
        <dbReference type="ARBA" id="ARBA00022694"/>
    </source>
</evidence>
<gene>
    <name evidence="16" type="ORF">NBRC111894_64</name>
</gene>
<keyword evidence="11" id="KW-0819">tRNA processing</keyword>
<dbReference type="Gene3D" id="1.10.1270.20">
    <property type="entry name" value="tRNA(m1g37)methyltransferase, domain 2"/>
    <property type="match status" value="1"/>
</dbReference>
<evidence type="ECO:0000313" key="17">
    <source>
        <dbReference type="Proteomes" id="UP000319716"/>
    </source>
</evidence>
<evidence type="ECO:0000256" key="3">
    <source>
        <dbReference type="ARBA" id="ARBA00007630"/>
    </source>
</evidence>
<dbReference type="PANTHER" id="PTHR46417:SF1">
    <property type="entry name" value="TRNA (GUANINE-N(1)-)-METHYLTRANSFERASE"/>
    <property type="match status" value="1"/>
</dbReference>
<evidence type="ECO:0000256" key="2">
    <source>
        <dbReference type="ARBA" id="ARBA00004496"/>
    </source>
</evidence>
<keyword evidence="8 16" id="KW-0489">Methyltransferase</keyword>
<dbReference type="GO" id="GO:0005829">
    <property type="term" value="C:cytosol"/>
    <property type="evidence" value="ECO:0007669"/>
    <property type="project" value="TreeGrafter"/>
</dbReference>
<comment type="caution">
    <text evidence="16">The sequence shown here is derived from an EMBL/GenBank/DDBJ whole genome shotgun (WGS) entry which is preliminary data.</text>
</comment>
<keyword evidence="9 16" id="KW-0808">Transferase</keyword>
<dbReference type="EC" id="2.1.1.228" evidence="5"/>
<evidence type="ECO:0000256" key="9">
    <source>
        <dbReference type="ARBA" id="ARBA00022679"/>
    </source>
</evidence>